<evidence type="ECO:0000313" key="5">
    <source>
        <dbReference type="EMBL" id="EHN58340.1"/>
    </source>
</evidence>
<evidence type="ECO:0000256" key="1">
    <source>
        <dbReference type="ARBA" id="ARBA00011046"/>
    </source>
</evidence>
<evidence type="ECO:0000313" key="6">
    <source>
        <dbReference type="Proteomes" id="UP000004959"/>
    </source>
</evidence>
<name>G9WHK1_9LACO</name>
<dbReference type="STRING" id="336988.NT96_04275"/>
<evidence type="ECO:0000256" key="3">
    <source>
        <dbReference type="ARBA" id="ARBA00023125"/>
    </source>
</evidence>
<dbReference type="Pfam" id="PF03965">
    <property type="entry name" value="Penicillinase_R"/>
    <property type="match status" value="1"/>
</dbReference>
<dbReference type="InterPro" id="IPR005650">
    <property type="entry name" value="BlaI_family"/>
</dbReference>
<dbReference type="AlphaFoldDB" id="G9WHK1"/>
<dbReference type="GO" id="GO:0003677">
    <property type="term" value="F:DNA binding"/>
    <property type="evidence" value="ECO:0007669"/>
    <property type="project" value="UniProtKB-KW"/>
</dbReference>
<dbReference type="PIRSF" id="PIRSF019455">
    <property type="entry name" value="CopR_AtkY"/>
    <property type="match status" value="1"/>
</dbReference>
<reference evidence="5 6" key="1">
    <citation type="journal article" date="2012" name="PLoS ONE">
        <title>Functional divergence in the genus oenococcus as predicted by genome sequencing of the newly-described species, Oenococcus kitaharae.</title>
        <authorList>
            <person name="Borneman A.R."/>
            <person name="McCarthy J.M."/>
            <person name="Chambers P.J."/>
            <person name="Bartowsky E.J."/>
        </authorList>
    </citation>
    <scope>NUCLEOTIDE SEQUENCE [LARGE SCALE GENOMIC DNA]</scope>
    <source>
        <strain evidence="6">DSM17330</strain>
    </source>
</reference>
<keyword evidence="3" id="KW-0238">DNA-binding</keyword>
<proteinExistence type="inferred from homology"/>
<protein>
    <submittedName>
        <fullName evidence="5">Negative transcriptional regulator-copper transport operon</fullName>
    </submittedName>
</protein>
<organism evidence="5 6">
    <name type="scientific">Oenococcus kitaharae DSM 17330</name>
    <dbReference type="NCBI Taxonomy" id="1045004"/>
    <lineage>
        <taxon>Bacteria</taxon>
        <taxon>Bacillati</taxon>
        <taxon>Bacillota</taxon>
        <taxon>Bacilli</taxon>
        <taxon>Lactobacillales</taxon>
        <taxon>Lactobacillaceae</taxon>
        <taxon>Oenococcus</taxon>
    </lineage>
</organism>
<keyword evidence="4" id="KW-0804">Transcription</keyword>
<comment type="caution">
    <text evidence="5">The sequence shown here is derived from an EMBL/GenBank/DDBJ whole genome shotgun (WGS) entry which is preliminary data.</text>
</comment>
<dbReference type="InterPro" id="IPR036390">
    <property type="entry name" value="WH_DNA-bd_sf"/>
</dbReference>
<dbReference type="eggNOG" id="COG3682">
    <property type="taxonomic scope" value="Bacteria"/>
</dbReference>
<dbReference type="HOGENOM" id="CLU_119090_2_1_9"/>
<dbReference type="RefSeq" id="WP_007744548.1">
    <property type="nucleotide sequence ID" value="NZ_CM001398.1"/>
</dbReference>
<dbReference type="GO" id="GO:0045892">
    <property type="term" value="P:negative regulation of DNA-templated transcription"/>
    <property type="evidence" value="ECO:0007669"/>
    <property type="project" value="InterPro"/>
</dbReference>
<dbReference type="InterPro" id="IPR036388">
    <property type="entry name" value="WH-like_DNA-bd_sf"/>
</dbReference>
<dbReference type="NCBIfam" id="TIGR02698">
    <property type="entry name" value="CopY_TcrY"/>
    <property type="match status" value="1"/>
</dbReference>
<dbReference type="EMBL" id="AFVZ01000001">
    <property type="protein sequence ID" value="EHN58340.1"/>
    <property type="molecule type" value="Genomic_DNA"/>
</dbReference>
<dbReference type="SUPFAM" id="SSF46785">
    <property type="entry name" value="Winged helix' DNA-binding domain"/>
    <property type="match status" value="1"/>
</dbReference>
<sequence length="147" mass="16232">MTNVNLKKEPISNAEWRVMRIIWSLGSATTAEVIENLDQQEDWQPSTVKTLMRRLENKGYLTDDGVVRGRSFAPLISESDAMLSAGDDLFSSMCAMKKGMVLTHLVEDTDISKSDIDEMITILTAKKVDAPDMVACDCLPGKGMACK</sequence>
<dbReference type="InterPro" id="IPR014071">
    <property type="entry name" value="Cu_transp_CopY/TcrY"/>
</dbReference>
<dbReference type="Gene3D" id="1.10.10.10">
    <property type="entry name" value="Winged helix-like DNA-binding domain superfamily/Winged helix DNA-binding domain"/>
    <property type="match status" value="1"/>
</dbReference>
<evidence type="ECO:0000256" key="4">
    <source>
        <dbReference type="ARBA" id="ARBA00023163"/>
    </source>
</evidence>
<dbReference type="Proteomes" id="UP000004959">
    <property type="component" value="Chromosome"/>
</dbReference>
<dbReference type="OrthoDB" id="1849040at2"/>
<dbReference type="PATRIC" id="fig|1045004.4.peg.217"/>
<comment type="similarity">
    <text evidence="1">Belongs to the BlaI transcriptional regulatory family.</text>
</comment>
<keyword evidence="2" id="KW-0805">Transcription regulation</keyword>
<gene>
    <name evidence="5" type="ORF">OKIT_0215</name>
</gene>
<keyword evidence="6" id="KW-1185">Reference proteome</keyword>
<evidence type="ECO:0000256" key="2">
    <source>
        <dbReference type="ARBA" id="ARBA00023015"/>
    </source>
</evidence>
<accession>G9WHK1</accession>